<evidence type="ECO:0000313" key="1">
    <source>
        <dbReference type="EMBL" id="ORX15344.1"/>
    </source>
</evidence>
<comment type="caution">
    <text evidence="1">The sequence shown here is derived from an EMBL/GenBank/DDBJ whole genome shotgun (WGS) entry which is preliminary data.</text>
</comment>
<dbReference type="Pfam" id="PF10462">
    <property type="entry name" value="Peptidase_M66"/>
    <property type="match status" value="1"/>
</dbReference>
<gene>
    <name evidence="1" type="ORF">AWC31_22365</name>
</gene>
<accession>A0A1X2FAB7</accession>
<proteinExistence type="predicted"/>
<organism evidence="1 2">
    <name type="scientific">Mycolicibacterium wolinskyi</name>
    <dbReference type="NCBI Taxonomy" id="59750"/>
    <lineage>
        <taxon>Bacteria</taxon>
        <taxon>Bacillati</taxon>
        <taxon>Actinomycetota</taxon>
        <taxon>Actinomycetes</taxon>
        <taxon>Mycobacteriales</taxon>
        <taxon>Mycobacteriaceae</taxon>
        <taxon>Mycolicibacterium</taxon>
    </lineage>
</organism>
<reference evidence="1 2" key="1">
    <citation type="submission" date="2016-01" db="EMBL/GenBank/DDBJ databases">
        <title>The new phylogeny of the genus Mycobacterium.</title>
        <authorList>
            <person name="Tarcisio F."/>
            <person name="Conor M."/>
            <person name="Antonella G."/>
            <person name="Elisabetta G."/>
            <person name="Giulia F.S."/>
            <person name="Sara T."/>
            <person name="Anna F."/>
            <person name="Clotilde B."/>
            <person name="Roberto B."/>
            <person name="Veronica D.S."/>
            <person name="Fabio R."/>
            <person name="Monica P."/>
            <person name="Olivier J."/>
            <person name="Enrico T."/>
            <person name="Nicola S."/>
        </authorList>
    </citation>
    <scope>NUCLEOTIDE SEQUENCE [LARGE SCALE GENOMIC DNA]</scope>
    <source>
        <strain evidence="1 2">ATCC 700010</strain>
    </source>
</reference>
<dbReference type="InterPro" id="IPR024079">
    <property type="entry name" value="MetalloPept_cat_dom_sf"/>
</dbReference>
<dbReference type="GO" id="GO:0008237">
    <property type="term" value="F:metallopeptidase activity"/>
    <property type="evidence" value="ECO:0007669"/>
    <property type="project" value="InterPro"/>
</dbReference>
<dbReference type="AlphaFoldDB" id="A0A1X2FAB7"/>
<dbReference type="Proteomes" id="UP000193964">
    <property type="component" value="Unassembled WGS sequence"/>
</dbReference>
<evidence type="ECO:0008006" key="3">
    <source>
        <dbReference type="Google" id="ProtNLM"/>
    </source>
</evidence>
<protein>
    <recommendedName>
        <fullName evidence="3">Peptidase M10 metallopeptidase domain-containing protein</fullName>
    </recommendedName>
</protein>
<dbReference type="SUPFAM" id="SSF55486">
    <property type="entry name" value="Metalloproteases ('zincins'), catalytic domain"/>
    <property type="match status" value="1"/>
</dbReference>
<name>A0A1X2FAB7_9MYCO</name>
<evidence type="ECO:0000313" key="2">
    <source>
        <dbReference type="Proteomes" id="UP000193964"/>
    </source>
</evidence>
<dbReference type="EMBL" id="LQQA01000013">
    <property type="protein sequence ID" value="ORX15344.1"/>
    <property type="molecule type" value="Genomic_DNA"/>
</dbReference>
<sequence>MVRYLWGTGSWGRHAEVLDAITRWNAVSKVKILENSGPHVPDVRIVAENFGPTKWVGRLSPRLIGPDELAFNEFFAIPSEANPYVNGLSPSEITGVFVHELGHALGLAHSCPGQAMHAISDASQAAFPQAIDIAAANQGR</sequence>
<dbReference type="Gene3D" id="3.40.390.10">
    <property type="entry name" value="Collagenase (Catalytic Domain)"/>
    <property type="match status" value="1"/>
</dbReference>